<keyword evidence="2" id="KW-0805">Transcription regulation</keyword>
<dbReference type="Gene3D" id="3.40.190.290">
    <property type="match status" value="1"/>
</dbReference>
<dbReference type="InterPro" id="IPR000847">
    <property type="entry name" value="LysR_HTH_N"/>
</dbReference>
<dbReference type="SUPFAM" id="SSF53850">
    <property type="entry name" value="Periplasmic binding protein-like II"/>
    <property type="match status" value="1"/>
</dbReference>
<reference evidence="6" key="1">
    <citation type="submission" date="2022-01" db="EMBL/GenBank/DDBJ databases">
        <title>Whole genome-based taxonomy of the Shewanellaceae.</title>
        <authorList>
            <person name="Martin-Rodriguez A.J."/>
        </authorList>
    </citation>
    <scope>NUCLEOTIDE SEQUENCE</scope>
    <source>
        <strain evidence="6">DSM 23803</strain>
    </source>
</reference>
<evidence type="ECO:0000256" key="1">
    <source>
        <dbReference type="ARBA" id="ARBA00009437"/>
    </source>
</evidence>
<keyword evidence="7" id="KW-1185">Reference proteome</keyword>
<sequence length="291" mass="32747">MIRLRQMSVFAHIVEAGSITAAAEVLAVSKSVVSQHLKSLETDLGIVLLKRTTRKQALTDAGQQFYQHCKMLNQIADDAWLDTEQTKVIPQGRVRITAPNALMETLVTSAIGKLLLQYPLLKPELISHDQHLDLMSEDIDLAIRVGRSQDSNLKQKRIGEFRDVLVGTKALVEQHEWQALPYVANTWQNKAITHEFVTDTNERWHYHTQAHCIANSFHTCLALIQFGSGVGIVPDFYLDKLEGDLVEVFKGKTLLMNTIYGLHSFGNRMPLNVKVCFDAITKELTTAMTPR</sequence>
<dbReference type="PROSITE" id="PS50931">
    <property type="entry name" value="HTH_LYSR"/>
    <property type="match status" value="1"/>
</dbReference>
<dbReference type="GO" id="GO:0006351">
    <property type="term" value="P:DNA-templated transcription"/>
    <property type="evidence" value="ECO:0007669"/>
    <property type="project" value="TreeGrafter"/>
</dbReference>
<evidence type="ECO:0000313" key="7">
    <source>
        <dbReference type="Proteomes" id="UP001139408"/>
    </source>
</evidence>
<evidence type="ECO:0000256" key="2">
    <source>
        <dbReference type="ARBA" id="ARBA00023015"/>
    </source>
</evidence>
<evidence type="ECO:0000313" key="6">
    <source>
        <dbReference type="EMBL" id="MCL1105047.1"/>
    </source>
</evidence>
<accession>A0A9X1Z7Q3</accession>
<dbReference type="Proteomes" id="UP001139408">
    <property type="component" value="Unassembled WGS sequence"/>
</dbReference>
<dbReference type="InterPro" id="IPR005119">
    <property type="entry name" value="LysR_subst-bd"/>
</dbReference>
<protein>
    <submittedName>
        <fullName evidence="6">LysR family transcriptional regulator</fullName>
    </submittedName>
</protein>
<comment type="caution">
    <text evidence="6">The sequence shown here is derived from an EMBL/GenBank/DDBJ whole genome shotgun (WGS) entry which is preliminary data.</text>
</comment>
<dbReference type="RefSeq" id="WP_188924628.1">
    <property type="nucleotide sequence ID" value="NZ_BMQI01000012.1"/>
</dbReference>
<dbReference type="SUPFAM" id="SSF46785">
    <property type="entry name" value="Winged helix' DNA-binding domain"/>
    <property type="match status" value="1"/>
</dbReference>
<organism evidence="6 7">
    <name type="scientific">Shewanella algicola</name>
    <dbReference type="NCBI Taxonomy" id="640633"/>
    <lineage>
        <taxon>Bacteria</taxon>
        <taxon>Pseudomonadati</taxon>
        <taxon>Pseudomonadota</taxon>
        <taxon>Gammaproteobacteria</taxon>
        <taxon>Alteromonadales</taxon>
        <taxon>Shewanellaceae</taxon>
        <taxon>Shewanella</taxon>
    </lineage>
</organism>
<evidence type="ECO:0000259" key="5">
    <source>
        <dbReference type="PROSITE" id="PS50931"/>
    </source>
</evidence>
<dbReference type="FunFam" id="1.10.10.10:FF:000001">
    <property type="entry name" value="LysR family transcriptional regulator"/>
    <property type="match status" value="1"/>
</dbReference>
<dbReference type="InterPro" id="IPR036388">
    <property type="entry name" value="WH-like_DNA-bd_sf"/>
</dbReference>
<proteinExistence type="inferred from homology"/>
<name>A0A9X1Z7Q3_9GAMM</name>
<dbReference type="GO" id="GO:0043565">
    <property type="term" value="F:sequence-specific DNA binding"/>
    <property type="evidence" value="ECO:0007669"/>
    <property type="project" value="TreeGrafter"/>
</dbReference>
<dbReference type="GO" id="GO:0003700">
    <property type="term" value="F:DNA-binding transcription factor activity"/>
    <property type="evidence" value="ECO:0007669"/>
    <property type="project" value="InterPro"/>
</dbReference>
<dbReference type="EMBL" id="JAKILJ010000012">
    <property type="protein sequence ID" value="MCL1105047.1"/>
    <property type="molecule type" value="Genomic_DNA"/>
</dbReference>
<comment type="similarity">
    <text evidence="1">Belongs to the LysR transcriptional regulatory family.</text>
</comment>
<dbReference type="Pfam" id="PF03466">
    <property type="entry name" value="LysR_substrate"/>
    <property type="match status" value="1"/>
</dbReference>
<dbReference type="Pfam" id="PF00126">
    <property type="entry name" value="HTH_1"/>
    <property type="match status" value="1"/>
</dbReference>
<keyword evidence="4" id="KW-0804">Transcription</keyword>
<dbReference type="InterPro" id="IPR036390">
    <property type="entry name" value="WH_DNA-bd_sf"/>
</dbReference>
<evidence type="ECO:0000256" key="3">
    <source>
        <dbReference type="ARBA" id="ARBA00023125"/>
    </source>
</evidence>
<feature type="domain" description="HTH lysR-type" evidence="5">
    <location>
        <begin position="2"/>
        <end position="59"/>
    </location>
</feature>
<dbReference type="Gene3D" id="1.10.10.10">
    <property type="entry name" value="Winged helix-like DNA-binding domain superfamily/Winged helix DNA-binding domain"/>
    <property type="match status" value="1"/>
</dbReference>
<dbReference type="InterPro" id="IPR058163">
    <property type="entry name" value="LysR-type_TF_proteobact-type"/>
</dbReference>
<evidence type="ECO:0000256" key="4">
    <source>
        <dbReference type="ARBA" id="ARBA00023163"/>
    </source>
</evidence>
<dbReference type="AlphaFoldDB" id="A0A9X1Z7Q3"/>
<gene>
    <name evidence="6" type="ORF">L2749_07200</name>
</gene>
<dbReference type="PANTHER" id="PTHR30537">
    <property type="entry name" value="HTH-TYPE TRANSCRIPTIONAL REGULATOR"/>
    <property type="match status" value="1"/>
</dbReference>
<keyword evidence="3" id="KW-0238">DNA-binding</keyword>
<dbReference type="PANTHER" id="PTHR30537:SF30">
    <property type="entry name" value="TRANSCRIPTIONAL REGULATOR-RELATED"/>
    <property type="match status" value="1"/>
</dbReference>